<reference evidence="3" key="1">
    <citation type="journal article" date="2019" name="Int. J. Syst. Evol. Microbiol.">
        <title>The Global Catalogue of Microorganisms (GCM) 10K type strain sequencing project: providing services to taxonomists for standard genome sequencing and annotation.</title>
        <authorList>
            <consortium name="The Broad Institute Genomics Platform"/>
            <consortium name="The Broad Institute Genome Sequencing Center for Infectious Disease"/>
            <person name="Wu L."/>
            <person name="Ma J."/>
        </authorList>
    </citation>
    <scope>NUCLEOTIDE SEQUENCE [LARGE SCALE GENOMIC DNA]</scope>
    <source>
        <strain evidence="3">CGMCC 4.1641</strain>
    </source>
</reference>
<dbReference type="Proteomes" id="UP001595755">
    <property type="component" value="Unassembled WGS sequence"/>
</dbReference>
<sequence length="151" mass="16971">MRKTKTARLAWKNWKLRYKLLVAFIYIGIIPVILIGSFSFRASQKVVLSNTKQYTMEILTQINKNLTAKIDAINSVSLSIVTNQQLRAKLNESDGLLLGKNRMEIEGFLRNIVISAGDIGEIIVIHNKGNKYWTGDGYFAPEAETPSLLGK</sequence>
<name>A0ABV8S701_9BACL</name>
<feature type="transmembrane region" description="Helical" evidence="1">
    <location>
        <begin position="20"/>
        <end position="40"/>
    </location>
</feature>
<evidence type="ECO:0000313" key="3">
    <source>
        <dbReference type="Proteomes" id="UP001595755"/>
    </source>
</evidence>
<dbReference type="EMBL" id="JBHSED010000008">
    <property type="protein sequence ID" value="MFC4303157.1"/>
    <property type="molecule type" value="Genomic_DNA"/>
</dbReference>
<keyword evidence="3" id="KW-1185">Reference proteome</keyword>
<keyword evidence="1" id="KW-1133">Transmembrane helix</keyword>
<keyword evidence="1" id="KW-0812">Transmembrane</keyword>
<comment type="caution">
    <text evidence="2">The sequence shown here is derived from an EMBL/GenBank/DDBJ whole genome shotgun (WGS) entry which is preliminary data.</text>
</comment>
<evidence type="ECO:0000313" key="2">
    <source>
        <dbReference type="EMBL" id="MFC4303157.1"/>
    </source>
</evidence>
<accession>A0ABV8S701</accession>
<gene>
    <name evidence="2" type="ORF">ACFO1S_06805</name>
</gene>
<keyword evidence="1" id="KW-0472">Membrane</keyword>
<protein>
    <submittedName>
        <fullName evidence="2">Uncharacterized protein</fullName>
    </submittedName>
</protein>
<evidence type="ECO:0000256" key="1">
    <source>
        <dbReference type="SAM" id="Phobius"/>
    </source>
</evidence>
<proteinExistence type="predicted"/>
<dbReference type="RefSeq" id="WP_204605256.1">
    <property type="nucleotide sequence ID" value="NZ_JBHSED010000008.1"/>
</dbReference>
<organism evidence="2 3">
    <name type="scientific">Cohnella boryungensis</name>
    <dbReference type="NCBI Taxonomy" id="768479"/>
    <lineage>
        <taxon>Bacteria</taxon>
        <taxon>Bacillati</taxon>
        <taxon>Bacillota</taxon>
        <taxon>Bacilli</taxon>
        <taxon>Bacillales</taxon>
        <taxon>Paenibacillaceae</taxon>
        <taxon>Cohnella</taxon>
    </lineage>
</organism>